<keyword evidence="1" id="KW-0812">Transmembrane</keyword>
<dbReference type="RefSeq" id="WP_349641131.1">
    <property type="nucleotide sequence ID" value="NZ_CAWVOH010000001.1"/>
</dbReference>
<proteinExistence type="predicted"/>
<dbReference type="Gene3D" id="1.20.1280.290">
    <property type="match status" value="1"/>
</dbReference>
<dbReference type="EMBL" id="CAWVOH010000001">
    <property type="protein sequence ID" value="CAK8053568.1"/>
    <property type="molecule type" value="Genomic_DNA"/>
</dbReference>
<comment type="caution">
    <text evidence="2">The sequence shown here is derived from an EMBL/GenBank/DDBJ whole genome shotgun (WGS) entry which is preliminary data.</text>
</comment>
<dbReference type="Proteomes" id="UP001314241">
    <property type="component" value="Unassembled WGS sequence"/>
</dbReference>
<keyword evidence="1" id="KW-1133">Transmembrane helix</keyword>
<sequence>MRFHVDNYASQSEKNEDRIERLHWISRFAIIASVLMYFSYIAVIQGNFTGHPSSPIPPMMAMVNASLWTAYGWQKTHKDWTLIIADLPSIILGFVALITIYVH</sequence>
<evidence type="ECO:0000256" key="1">
    <source>
        <dbReference type="SAM" id="Phobius"/>
    </source>
</evidence>
<dbReference type="Pfam" id="PF03083">
    <property type="entry name" value="MtN3_slv"/>
    <property type="match status" value="1"/>
</dbReference>
<evidence type="ECO:0000313" key="3">
    <source>
        <dbReference type="Proteomes" id="UP001314241"/>
    </source>
</evidence>
<feature type="transmembrane region" description="Helical" evidence="1">
    <location>
        <begin position="80"/>
        <end position="102"/>
    </location>
</feature>
<accession>A0ABM9N346</accession>
<feature type="transmembrane region" description="Helical" evidence="1">
    <location>
        <begin position="56"/>
        <end position="73"/>
    </location>
</feature>
<evidence type="ECO:0000313" key="2">
    <source>
        <dbReference type="EMBL" id="CAK8053568.1"/>
    </source>
</evidence>
<reference evidence="2 3" key="1">
    <citation type="submission" date="2024-01" db="EMBL/GenBank/DDBJ databases">
        <authorList>
            <person name="Botero Cardona J."/>
        </authorList>
    </citation>
    <scope>NUCLEOTIDE SEQUENCE [LARGE SCALE GENOMIC DNA]</scope>
    <source>
        <strain evidence="2 3">LMG 33000</strain>
    </source>
</reference>
<organism evidence="2 3">
    <name type="scientific">Eupransor demetentiae</name>
    <dbReference type="NCBI Taxonomy" id="3109584"/>
    <lineage>
        <taxon>Bacteria</taxon>
        <taxon>Bacillati</taxon>
        <taxon>Bacillota</taxon>
        <taxon>Bacilli</taxon>
        <taxon>Lactobacillales</taxon>
        <taxon>Lactobacillaceae</taxon>
        <taxon>Eupransor</taxon>
    </lineage>
</organism>
<keyword evidence="3" id="KW-1185">Reference proteome</keyword>
<name>A0ABM9N346_9LACO</name>
<gene>
    <name evidence="2" type="ORF">R54876_GBNLAHCA_00125</name>
</gene>
<feature type="transmembrane region" description="Helical" evidence="1">
    <location>
        <begin position="24"/>
        <end position="44"/>
    </location>
</feature>
<keyword evidence="1" id="KW-0472">Membrane</keyword>
<dbReference type="InterPro" id="IPR004316">
    <property type="entry name" value="SWEET_rpt"/>
</dbReference>
<protein>
    <submittedName>
        <fullName evidence="2">SemiSWEET family</fullName>
    </submittedName>
</protein>